<dbReference type="AlphaFoldDB" id="A0A1I0CGI2"/>
<reference evidence="1 2" key="1">
    <citation type="submission" date="2016-10" db="EMBL/GenBank/DDBJ databases">
        <authorList>
            <person name="de Groot N.N."/>
        </authorList>
    </citation>
    <scope>NUCLEOTIDE SEQUENCE [LARGE SCALE GENOMIC DNA]</scope>
    <source>
        <strain evidence="1 2">IBRC-M 10780</strain>
    </source>
</reference>
<evidence type="ECO:0008006" key="3">
    <source>
        <dbReference type="Google" id="ProtNLM"/>
    </source>
</evidence>
<keyword evidence="2" id="KW-1185">Reference proteome</keyword>
<organism evidence="1 2">
    <name type="scientific">Oceanobacillus limi</name>
    <dbReference type="NCBI Taxonomy" id="930131"/>
    <lineage>
        <taxon>Bacteria</taxon>
        <taxon>Bacillati</taxon>
        <taxon>Bacillota</taxon>
        <taxon>Bacilli</taxon>
        <taxon>Bacillales</taxon>
        <taxon>Bacillaceae</taxon>
        <taxon>Oceanobacillus</taxon>
    </lineage>
</organism>
<evidence type="ECO:0000313" key="2">
    <source>
        <dbReference type="Proteomes" id="UP000198618"/>
    </source>
</evidence>
<dbReference type="EMBL" id="FOHE01000006">
    <property type="protein sequence ID" value="SET18199.1"/>
    <property type="molecule type" value="Genomic_DNA"/>
</dbReference>
<gene>
    <name evidence="1" type="ORF">SAMN05216389_106201</name>
</gene>
<evidence type="ECO:0000313" key="1">
    <source>
        <dbReference type="EMBL" id="SET18199.1"/>
    </source>
</evidence>
<accession>A0A1I0CGI2</accession>
<dbReference type="PANTHER" id="PTHR39173:SF1">
    <property type="entry name" value="ACETYLTRANSFERASE"/>
    <property type="match status" value="1"/>
</dbReference>
<dbReference type="STRING" id="930131.SAMN05216389_106201"/>
<proteinExistence type="predicted"/>
<name>A0A1I0CGI2_9BACI</name>
<sequence length="82" mass="9803">MSERLELVKPTVELKNEYLSFYKEWLASGEDMIPWVIEKDPTHFEEMIRFLSDHEKGINLPKGYVPDSTFWLINEREKCLVL</sequence>
<dbReference type="Proteomes" id="UP000198618">
    <property type="component" value="Unassembled WGS sequence"/>
</dbReference>
<protein>
    <recommendedName>
        <fullName evidence="3">Acetyltransferase</fullName>
    </recommendedName>
</protein>
<dbReference type="PANTHER" id="PTHR39173">
    <property type="entry name" value="ACETYLTRANSFERASE"/>
    <property type="match status" value="1"/>
</dbReference>